<dbReference type="NCBIfam" id="TIGR00801">
    <property type="entry name" value="ncs2"/>
    <property type="match status" value="1"/>
</dbReference>
<dbReference type="NCBIfam" id="TIGR03173">
    <property type="entry name" value="pbuX"/>
    <property type="match status" value="1"/>
</dbReference>
<dbReference type="AlphaFoldDB" id="A0A0R1RVJ8"/>
<feature type="transmembrane region" description="Helical" evidence="9">
    <location>
        <begin position="204"/>
        <end position="229"/>
    </location>
</feature>
<feature type="transmembrane region" description="Helical" evidence="9">
    <location>
        <begin position="61"/>
        <end position="80"/>
    </location>
</feature>
<keyword evidence="6 9" id="KW-1133">Transmembrane helix</keyword>
<dbReference type="InterPro" id="IPR017588">
    <property type="entry name" value="UacT-like"/>
</dbReference>
<evidence type="ECO:0000256" key="6">
    <source>
        <dbReference type="ARBA" id="ARBA00022989"/>
    </source>
</evidence>
<dbReference type="PANTHER" id="PTHR42810">
    <property type="entry name" value="PURINE PERMEASE C1399.01C-RELATED"/>
    <property type="match status" value="1"/>
</dbReference>
<protein>
    <submittedName>
        <fullName evidence="10">Xanthine uracil permease</fullName>
    </submittedName>
</protein>
<evidence type="ECO:0000256" key="2">
    <source>
        <dbReference type="ARBA" id="ARBA00008821"/>
    </source>
</evidence>
<keyword evidence="7 9" id="KW-0472">Membrane</keyword>
<comment type="caution">
    <text evidence="10">The sequence shown here is derived from an EMBL/GenBank/DDBJ whole genome shotgun (WGS) entry which is preliminary data.</text>
</comment>
<evidence type="ECO:0000256" key="3">
    <source>
        <dbReference type="ARBA" id="ARBA00022448"/>
    </source>
</evidence>
<evidence type="ECO:0000256" key="7">
    <source>
        <dbReference type="ARBA" id="ARBA00023136"/>
    </source>
</evidence>
<feature type="transmembrane region" description="Helical" evidence="9">
    <location>
        <begin position="143"/>
        <end position="166"/>
    </location>
</feature>
<comment type="similarity">
    <text evidence="2">Belongs to the nucleobase:cation symporter-2 (NCS2) (TC 2.A.40) family.</text>
</comment>
<feature type="transmembrane region" description="Helical" evidence="9">
    <location>
        <begin position="249"/>
        <end position="273"/>
    </location>
</feature>
<sequence>MVTLFSAMKRSKLMSSKSTTTARESKAAMLGLQHLLAMYSGAVLVPLLIGGALHFNATQMTYLVSIDIFMSGLATLLQLLTNRVFGIGLPVVLGCAVQAVAPLILIGQHFSIGTMYGAIIAAGIFVFLIAGVFAKLRHLFPPLVTGIVITVIGLTLIPIAFLNLGGGDASAKTFGSPLNLGVGFLTVAVIIAANVWGRGFIRQIAVLIGLLVGTLTAGAFGMVSLKPVLQASWFHFPQPFYFGVPHFEISSILTMILISLVSMVESTGVFFALGDIMNKPISETDLKKGYRAEALAVTLGGLFNTFPYTTFSQNVGLVQLSGIKSRRPVFYAAGFLMTLGLLPKIGALATIIPAPVIGGAMVVMFGMVAMQGVRMLGQVDFHNNKNILVAAVSVGLGLGVTVQPAIFQDLPKTAQLILSNGIVIASFSAVILNLLLRPEHDQQPEREQTVVTAENQTTAVKPKK</sequence>
<dbReference type="InterPro" id="IPR006042">
    <property type="entry name" value="Xan_ur_permease"/>
</dbReference>
<evidence type="ECO:0000256" key="9">
    <source>
        <dbReference type="SAM" id="Phobius"/>
    </source>
</evidence>
<proteinExistence type="inferred from homology"/>
<dbReference type="GO" id="GO:0005886">
    <property type="term" value="C:plasma membrane"/>
    <property type="evidence" value="ECO:0007669"/>
    <property type="project" value="UniProtKB-SubCell"/>
</dbReference>
<evidence type="ECO:0000256" key="5">
    <source>
        <dbReference type="ARBA" id="ARBA00022692"/>
    </source>
</evidence>
<feature type="compositionally biased region" description="Polar residues" evidence="8">
    <location>
        <begin position="449"/>
        <end position="464"/>
    </location>
</feature>
<dbReference type="EMBL" id="AZFF01000002">
    <property type="protein sequence ID" value="KRL56968.1"/>
    <property type="molecule type" value="Genomic_DNA"/>
</dbReference>
<feature type="transmembrane region" description="Helical" evidence="9">
    <location>
        <begin position="87"/>
        <end position="110"/>
    </location>
</feature>
<gene>
    <name evidence="10" type="ORF">FD35_GL001265</name>
</gene>
<feature type="transmembrane region" description="Helical" evidence="9">
    <location>
        <begin position="116"/>
        <end position="136"/>
    </location>
</feature>
<dbReference type="InterPro" id="IPR006043">
    <property type="entry name" value="NCS2"/>
</dbReference>
<evidence type="ECO:0000256" key="8">
    <source>
        <dbReference type="SAM" id="MobiDB-lite"/>
    </source>
</evidence>
<feature type="transmembrane region" description="Helical" evidence="9">
    <location>
        <begin position="35"/>
        <end position="55"/>
    </location>
</feature>
<keyword evidence="11" id="KW-1185">Reference proteome</keyword>
<keyword evidence="5 9" id="KW-0812">Transmembrane</keyword>
<dbReference type="NCBIfam" id="NF037981">
    <property type="entry name" value="NCS2_1"/>
    <property type="match status" value="1"/>
</dbReference>
<comment type="subcellular location">
    <subcellularLocation>
        <location evidence="1">Cell membrane</location>
        <topology evidence="1">Multi-pass membrane protein</topology>
    </subcellularLocation>
</comment>
<accession>A0A0R1RVJ8</accession>
<dbReference type="eggNOG" id="COG2233">
    <property type="taxonomic scope" value="Bacteria"/>
</dbReference>
<dbReference type="GO" id="GO:0042907">
    <property type="term" value="F:xanthine transmembrane transporter activity"/>
    <property type="evidence" value="ECO:0007669"/>
    <property type="project" value="TreeGrafter"/>
</dbReference>
<dbReference type="PANTHER" id="PTHR42810:SF4">
    <property type="entry name" value="URIC ACID TRANSPORTER UACT"/>
    <property type="match status" value="1"/>
</dbReference>
<feature type="region of interest" description="Disordered" evidence="8">
    <location>
        <begin position="443"/>
        <end position="464"/>
    </location>
</feature>
<dbReference type="Pfam" id="PF00860">
    <property type="entry name" value="Xan_ur_permease"/>
    <property type="match status" value="1"/>
</dbReference>
<evidence type="ECO:0000256" key="1">
    <source>
        <dbReference type="ARBA" id="ARBA00004651"/>
    </source>
</evidence>
<keyword evidence="3" id="KW-0813">Transport</keyword>
<evidence type="ECO:0000256" key="4">
    <source>
        <dbReference type="ARBA" id="ARBA00022475"/>
    </source>
</evidence>
<feature type="transmembrane region" description="Helical" evidence="9">
    <location>
        <begin position="178"/>
        <end position="197"/>
    </location>
</feature>
<dbReference type="PROSITE" id="PS01116">
    <property type="entry name" value="XANTH_URACIL_PERMASE"/>
    <property type="match status" value="1"/>
</dbReference>
<reference evidence="10 11" key="1">
    <citation type="journal article" date="2015" name="Genome Announc.">
        <title>Expanding the biotechnology potential of lactobacilli through comparative genomics of 213 strains and associated genera.</title>
        <authorList>
            <person name="Sun Z."/>
            <person name="Harris H.M."/>
            <person name="McCann A."/>
            <person name="Guo C."/>
            <person name="Argimon S."/>
            <person name="Zhang W."/>
            <person name="Yang X."/>
            <person name="Jeffery I.B."/>
            <person name="Cooney J.C."/>
            <person name="Kagawa T.F."/>
            <person name="Liu W."/>
            <person name="Song Y."/>
            <person name="Salvetti E."/>
            <person name="Wrobel A."/>
            <person name="Rasinkangas P."/>
            <person name="Parkhill J."/>
            <person name="Rea M.C."/>
            <person name="O'Sullivan O."/>
            <person name="Ritari J."/>
            <person name="Douillard F.P."/>
            <person name="Paul Ross R."/>
            <person name="Yang R."/>
            <person name="Briner A.E."/>
            <person name="Felis G.E."/>
            <person name="de Vos W.M."/>
            <person name="Barrangou R."/>
            <person name="Klaenhammer T.R."/>
            <person name="Caufield P.W."/>
            <person name="Cui Y."/>
            <person name="Zhang H."/>
            <person name="O'Toole P.W."/>
        </authorList>
    </citation>
    <scope>NUCLEOTIDE SEQUENCE [LARGE SCALE GENOMIC DNA]</scope>
    <source>
        <strain evidence="10 11">DSM 15814</strain>
    </source>
</reference>
<name>A0A0R1RVJ8_9LACO</name>
<dbReference type="PATRIC" id="fig|1114972.6.peg.1282"/>
<keyword evidence="4" id="KW-1003">Cell membrane</keyword>
<dbReference type="STRING" id="1114972.FD35_GL001265"/>
<feature type="transmembrane region" description="Helical" evidence="9">
    <location>
        <begin position="413"/>
        <end position="436"/>
    </location>
</feature>
<evidence type="ECO:0000313" key="10">
    <source>
        <dbReference type="EMBL" id="KRL56968.1"/>
    </source>
</evidence>
<dbReference type="Proteomes" id="UP000051999">
    <property type="component" value="Unassembled WGS sequence"/>
</dbReference>
<feature type="transmembrane region" description="Helical" evidence="9">
    <location>
        <begin position="388"/>
        <end position="407"/>
    </location>
</feature>
<organism evidence="10 11">
    <name type="scientific">Furfurilactobacillus rossiae DSM 15814</name>
    <dbReference type="NCBI Taxonomy" id="1114972"/>
    <lineage>
        <taxon>Bacteria</taxon>
        <taxon>Bacillati</taxon>
        <taxon>Bacillota</taxon>
        <taxon>Bacilli</taxon>
        <taxon>Lactobacillales</taxon>
        <taxon>Lactobacillaceae</taxon>
        <taxon>Furfurilactobacillus</taxon>
    </lineage>
</organism>
<evidence type="ECO:0000313" key="11">
    <source>
        <dbReference type="Proteomes" id="UP000051999"/>
    </source>
</evidence>